<dbReference type="Pfam" id="PF09084">
    <property type="entry name" value="NMT1"/>
    <property type="match status" value="1"/>
</dbReference>
<dbReference type="InterPro" id="IPR045851">
    <property type="entry name" value="AMP-bd_C_sf"/>
</dbReference>
<evidence type="ECO:0000259" key="4">
    <source>
        <dbReference type="Pfam" id="PF13193"/>
    </source>
</evidence>
<evidence type="ECO:0000313" key="5">
    <source>
        <dbReference type="EMBL" id="PCI75064.1"/>
    </source>
</evidence>
<dbReference type="Gene3D" id="3.40.190.10">
    <property type="entry name" value="Periplasmic binding protein-like II"/>
    <property type="match status" value="1"/>
</dbReference>
<reference evidence="6" key="1">
    <citation type="submission" date="2017-08" db="EMBL/GenBank/DDBJ databases">
        <title>A dynamic microbial community with high functional redundancy inhabits the cold, oxic subseafloor aquifer.</title>
        <authorList>
            <person name="Tully B.J."/>
            <person name="Wheat C.G."/>
            <person name="Glazer B.T."/>
            <person name="Huber J.A."/>
        </authorList>
    </citation>
    <scope>NUCLEOTIDE SEQUENCE [LARGE SCALE GENOMIC DNA]</scope>
</reference>
<dbReference type="GO" id="GO:0006631">
    <property type="term" value="P:fatty acid metabolic process"/>
    <property type="evidence" value="ECO:0007669"/>
    <property type="project" value="TreeGrafter"/>
</dbReference>
<accession>A0A2A4WXV4</accession>
<dbReference type="InterPro" id="IPR042099">
    <property type="entry name" value="ANL_N_sf"/>
</dbReference>
<dbReference type="Gene3D" id="3.40.50.12780">
    <property type="entry name" value="N-terminal domain of ligase-like"/>
    <property type="match status" value="1"/>
</dbReference>
<organism evidence="5 6">
    <name type="scientific">SAR86 cluster bacterium</name>
    <dbReference type="NCBI Taxonomy" id="2030880"/>
    <lineage>
        <taxon>Bacteria</taxon>
        <taxon>Pseudomonadati</taxon>
        <taxon>Pseudomonadota</taxon>
        <taxon>Gammaproteobacteria</taxon>
        <taxon>SAR86 cluster</taxon>
    </lineage>
</organism>
<evidence type="ECO:0000256" key="2">
    <source>
        <dbReference type="ARBA" id="ARBA00022598"/>
    </source>
</evidence>
<comment type="caution">
    <text evidence="5">The sequence shown here is derived from an EMBL/GenBank/DDBJ whole genome shotgun (WGS) entry which is preliminary data.</text>
</comment>
<dbReference type="InterPro" id="IPR015168">
    <property type="entry name" value="SsuA/THI5"/>
</dbReference>
<dbReference type="PANTHER" id="PTHR43201:SF8">
    <property type="entry name" value="ACYL-COA SYNTHETASE FAMILY MEMBER 3"/>
    <property type="match status" value="1"/>
</dbReference>
<name>A0A2A4WXV4_9GAMM</name>
<evidence type="ECO:0000313" key="6">
    <source>
        <dbReference type="Proteomes" id="UP000218767"/>
    </source>
</evidence>
<evidence type="ECO:0000259" key="3">
    <source>
        <dbReference type="Pfam" id="PF09084"/>
    </source>
</evidence>
<dbReference type="Gene3D" id="3.30.300.30">
    <property type="match status" value="1"/>
</dbReference>
<dbReference type="GO" id="GO:0031956">
    <property type="term" value="F:medium-chain fatty acid-CoA ligase activity"/>
    <property type="evidence" value="ECO:0007669"/>
    <property type="project" value="TreeGrafter"/>
</dbReference>
<feature type="domain" description="AMP-binding enzyme C-terminal" evidence="4">
    <location>
        <begin position="197"/>
        <end position="272"/>
    </location>
</feature>
<comment type="similarity">
    <text evidence="1">Belongs to the ATP-dependent AMP-binding enzyme family.</text>
</comment>
<dbReference type="FunFam" id="3.30.300.30:FF:000008">
    <property type="entry name" value="2,3-dihydroxybenzoate-AMP ligase"/>
    <property type="match status" value="1"/>
</dbReference>
<gene>
    <name evidence="5" type="ORF">COB20_13730</name>
</gene>
<proteinExistence type="inferred from homology"/>
<dbReference type="InterPro" id="IPR025110">
    <property type="entry name" value="AMP-bd_C"/>
</dbReference>
<dbReference type="Proteomes" id="UP000218767">
    <property type="component" value="Unassembled WGS sequence"/>
</dbReference>
<dbReference type="EMBL" id="NVUL01000084">
    <property type="protein sequence ID" value="PCI75064.1"/>
    <property type="molecule type" value="Genomic_DNA"/>
</dbReference>
<evidence type="ECO:0008006" key="7">
    <source>
        <dbReference type="Google" id="ProtNLM"/>
    </source>
</evidence>
<keyword evidence="2" id="KW-0436">Ligase</keyword>
<dbReference type="SUPFAM" id="SSF53850">
    <property type="entry name" value="Periplasmic binding protein-like II"/>
    <property type="match status" value="1"/>
</dbReference>
<sequence length="282" mass="30467">MRTSLEIDKTNAKELEGKQVGVPLGTAAHYGFLKQMEHFGVKISTMKVVDMAPPDGAAAFASGNLDMVCGWGGSLRRMKEYGNILLTGAEKEELGIQVFDATTVSTQWAKENAELLSKFLKVTADMNAKYAAGGVDEMLPVISKAAGMDEKATKESFHDGWFCTGDVAVLDDGYYRIMGRSSIDIIKSGGYKLSALEIEGTLLTHDDIAECAVIGVEDETWGESVMAFIGLKAGASMEYGDLKAWCDGKMSSYKIPKAIQIIDALPRNAMGKVTKPDLKKLL</sequence>
<feature type="domain" description="SsuA/THI5-like" evidence="3">
    <location>
        <begin position="11"/>
        <end position="124"/>
    </location>
</feature>
<dbReference type="PANTHER" id="PTHR43201">
    <property type="entry name" value="ACYL-COA SYNTHETASE"/>
    <property type="match status" value="1"/>
</dbReference>
<dbReference type="SUPFAM" id="SSF56801">
    <property type="entry name" value="Acetyl-CoA synthetase-like"/>
    <property type="match status" value="1"/>
</dbReference>
<protein>
    <recommendedName>
        <fullName evidence="7">ABC transporter substrate-binding protein</fullName>
    </recommendedName>
</protein>
<dbReference type="AlphaFoldDB" id="A0A2A4WXV4"/>
<dbReference type="Pfam" id="PF13193">
    <property type="entry name" value="AMP-binding_C"/>
    <property type="match status" value="1"/>
</dbReference>
<evidence type="ECO:0000256" key="1">
    <source>
        <dbReference type="ARBA" id="ARBA00006432"/>
    </source>
</evidence>